<dbReference type="AlphaFoldDB" id="F4PN96"/>
<keyword evidence="2" id="KW-1185">Reference proteome</keyword>
<accession>F4PN96</accession>
<organism evidence="1 2">
    <name type="scientific">Cavenderia fasciculata</name>
    <name type="common">Slime mold</name>
    <name type="synonym">Dictyostelium fasciculatum</name>
    <dbReference type="NCBI Taxonomy" id="261658"/>
    <lineage>
        <taxon>Eukaryota</taxon>
        <taxon>Amoebozoa</taxon>
        <taxon>Evosea</taxon>
        <taxon>Eumycetozoa</taxon>
        <taxon>Dictyostelia</taxon>
        <taxon>Acytosteliales</taxon>
        <taxon>Cavenderiaceae</taxon>
        <taxon>Cavenderia</taxon>
    </lineage>
</organism>
<gene>
    <name evidence="1" type="ORF">DFA_05079</name>
</gene>
<dbReference type="KEGG" id="dfa:DFA_05079"/>
<dbReference type="Proteomes" id="UP000007797">
    <property type="component" value="Unassembled WGS sequence"/>
</dbReference>
<name>F4PN96_CACFS</name>
<dbReference type="EMBL" id="GL883008">
    <property type="protein sequence ID" value="EGG22949.1"/>
    <property type="molecule type" value="Genomic_DNA"/>
</dbReference>
<proteinExistence type="predicted"/>
<dbReference type="GeneID" id="14875703"/>
<evidence type="ECO:0000313" key="1">
    <source>
        <dbReference type="EMBL" id="EGG22949.1"/>
    </source>
</evidence>
<protein>
    <submittedName>
        <fullName evidence="1">Uncharacterized protein</fullName>
    </submittedName>
</protein>
<dbReference type="RefSeq" id="XP_004360800.1">
    <property type="nucleotide sequence ID" value="XM_004360743.1"/>
</dbReference>
<sequence length="156" mass="18243">MSVIQLSQYIQTFIIRLLLIGSNTNEDKDTYKGSDYWFVVFNGEKRRQPINAINMIDIALVSKWWLKVVRQRSSMLVLGFLYMAIERKRSSGQALELVLDAYHLESFKVNIVSSNYSNDMDRNSLDDWIQIIGEFGTLIRLHLSDYIEIDQMELKP</sequence>
<evidence type="ECO:0000313" key="2">
    <source>
        <dbReference type="Proteomes" id="UP000007797"/>
    </source>
</evidence>
<reference evidence="2" key="1">
    <citation type="journal article" date="2011" name="Genome Res.">
        <title>Phylogeny-wide analysis of social amoeba genomes highlights ancient origins for complex intercellular communication.</title>
        <authorList>
            <person name="Heidel A.J."/>
            <person name="Lawal H.M."/>
            <person name="Felder M."/>
            <person name="Schilde C."/>
            <person name="Helps N.R."/>
            <person name="Tunggal B."/>
            <person name="Rivero F."/>
            <person name="John U."/>
            <person name="Schleicher M."/>
            <person name="Eichinger L."/>
            <person name="Platzer M."/>
            <person name="Noegel A.A."/>
            <person name="Schaap P."/>
            <person name="Gloeckner G."/>
        </authorList>
    </citation>
    <scope>NUCLEOTIDE SEQUENCE [LARGE SCALE GENOMIC DNA]</scope>
    <source>
        <strain evidence="2">SH3</strain>
    </source>
</reference>